<comment type="caution">
    <text evidence="3">The sequence shown here is derived from an EMBL/GenBank/DDBJ whole genome shotgun (WGS) entry which is preliminary data.</text>
</comment>
<dbReference type="SUPFAM" id="SSF54427">
    <property type="entry name" value="NTF2-like"/>
    <property type="match status" value="1"/>
</dbReference>
<protein>
    <submittedName>
        <fullName evidence="3">Uncharacterized protein DUF4440</fullName>
    </submittedName>
</protein>
<dbReference type="EMBL" id="VFPV01000001">
    <property type="protein sequence ID" value="TQN07923.1"/>
    <property type="molecule type" value="Genomic_DNA"/>
</dbReference>
<evidence type="ECO:0000256" key="1">
    <source>
        <dbReference type="SAM" id="SignalP"/>
    </source>
</evidence>
<organism evidence="3 4">
    <name type="scientific">Acidovorax temperans</name>
    <dbReference type="NCBI Taxonomy" id="80878"/>
    <lineage>
        <taxon>Bacteria</taxon>
        <taxon>Pseudomonadati</taxon>
        <taxon>Pseudomonadota</taxon>
        <taxon>Betaproteobacteria</taxon>
        <taxon>Burkholderiales</taxon>
        <taxon>Comamonadaceae</taxon>
        <taxon>Acidovorax</taxon>
    </lineage>
</organism>
<feature type="signal peptide" evidence="1">
    <location>
        <begin position="1"/>
        <end position="31"/>
    </location>
</feature>
<evidence type="ECO:0000259" key="2">
    <source>
        <dbReference type="Pfam" id="PF14534"/>
    </source>
</evidence>
<gene>
    <name evidence="3" type="ORF">BDD18_1078</name>
</gene>
<dbReference type="Pfam" id="PF14534">
    <property type="entry name" value="DUF4440"/>
    <property type="match status" value="1"/>
</dbReference>
<proteinExistence type="predicted"/>
<sequence length="155" mass="16277">MNPFHSCWTLHCAQGVTLAAALVTAPLVAHAQVSAEEQAVASVVEKLRVAMVDPDQATLTSLTSPLLSYGHSGGKVDTQASFIGALMDKSSDFVSISLSDQTISISGNVAVVRHTLAGATNDRGTPGNVTIKVLTIWQKDGGQWRLLARQAVRPA</sequence>
<reference evidence="3 4" key="1">
    <citation type="submission" date="2019-06" db="EMBL/GenBank/DDBJ databases">
        <title>Genomic Encyclopedia of Archaeal and Bacterial Type Strains, Phase II (KMG-II): from individual species to whole genera.</title>
        <authorList>
            <person name="Goeker M."/>
        </authorList>
    </citation>
    <scope>NUCLEOTIDE SEQUENCE [LARGE SCALE GENOMIC DNA]</scope>
    <source>
        <strain evidence="3 4">DSM 7270</strain>
    </source>
</reference>
<name>A0A543LKJ0_9BURK</name>
<evidence type="ECO:0000313" key="3">
    <source>
        <dbReference type="EMBL" id="TQN07923.1"/>
    </source>
</evidence>
<dbReference type="Proteomes" id="UP000316993">
    <property type="component" value="Unassembled WGS sequence"/>
</dbReference>
<keyword evidence="1" id="KW-0732">Signal</keyword>
<accession>A0A543LKJ0</accession>
<dbReference type="RefSeq" id="WP_142081803.1">
    <property type="nucleotide sequence ID" value="NZ_VFPV01000001.1"/>
</dbReference>
<dbReference type="AlphaFoldDB" id="A0A543LKJ0"/>
<feature type="chain" id="PRO_5021927962" evidence="1">
    <location>
        <begin position="32"/>
        <end position="155"/>
    </location>
</feature>
<feature type="domain" description="DUF4440" evidence="2">
    <location>
        <begin position="41"/>
        <end position="146"/>
    </location>
</feature>
<dbReference type="InterPro" id="IPR027843">
    <property type="entry name" value="DUF4440"/>
</dbReference>
<dbReference type="InterPro" id="IPR032710">
    <property type="entry name" value="NTF2-like_dom_sf"/>
</dbReference>
<dbReference type="Gene3D" id="3.10.450.50">
    <property type="match status" value="1"/>
</dbReference>
<evidence type="ECO:0000313" key="4">
    <source>
        <dbReference type="Proteomes" id="UP000316993"/>
    </source>
</evidence>